<feature type="region of interest" description="Disordered" evidence="1">
    <location>
        <begin position="247"/>
        <end position="280"/>
    </location>
</feature>
<keyword evidence="3" id="KW-1185">Reference proteome</keyword>
<dbReference type="Pfam" id="PF14854">
    <property type="entry name" value="LURAP"/>
    <property type="match status" value="1"/>
</dbReference>
<protein>
    <submittedName>
        <fullName evidence="2">Uncharacterized protein LOC117826278</fullName>
    </submittedName>
</protein>
<feature type="region of interest" description="Disordered" evidence="1">
    <location>
        <begin position="117"/>
        <end position="188"/>
    </location>
</feature>
<feature type="compositionally biased region" description="Polar residues" evidence="1">
    <location>
        <begin position="214"/>
        <end position="232"/>
    </location>
</feature>
<dbReference type="PANTHER" id="PTHR33767">
    <property type="entry name" value="LEUCINE RICH ADAPTOR PROTEIN 1-LIKE"/>
    <property type="match status" value="1"/>
</dbReference>
<dbReference type="InterPro" id="IPR037443">
    <property type="entry name" value="LURAP1"/>
</dbReference>
<name>A0AAV1GE44_XYRNO</name>
<sequence>MAEEIPNDSLPDLRELENKVGRKTPESLLMWMRDAADREDVWRSDVVDRSERRFALSEHFSDKICNLKQEMRWLRSADVRILRQLVAVHEGIEAMRWLMEERDALVSRGSSLTGSLSSLVTVEEPGPLMSPSRENRSPTQNMSESTGDEFANEQSHTDHDDSNHRSCFDTLSSDSSEAVPPSPSTSTFEVTCFTQSRNDQLSFYPENCHDNANFLKSQPQDSNTAPSKTMKSGSDIIRRALLRSSRARKEVRADPDILISSQHSEEKKTEQQTQETFTDSQNNIMEEEEATADNGAVLLGYDAQWCWVESQDDVTFL</sequence>
<proteinExistence type="predicted"/>
<accession>A0AAV1GE44</accession>
<evidence type="ECO:0000313" key="2">
    <source>
        <dbReference type="EMBL" id="CAJ1071703.1"/>
    </source>
</evidence>
<feature type="region of interest" description="Disordered" evidence="1">
    <location>
        <begin position="212"/>
        <end position="234"/>
    </location>
</feature>
<feature type="compositionally biased region" description="Basic and acidic residues" evidence="1">
    <location>
        <begin position="155"/>
        <end position="167"/>
    </location>
</feature>
<gene>
    <name evidence="2" type="ORF">XNOV1_A003464</name>
</gene>
<feature type="compositionally biased region" description="Low complexity" evidence="1">
    <location>
        <begin position="271"/>
        <end position="280"/>
    </location>
</feature>
<dbReference type="Proteomes" id="UP001178508">
    <property type="component" value="Chromosome 14"/>
</dbReference>
<organism evidence="2 3">
    <name type="scientific">Xyrichtys novacula</name>
    <name type="common">Pearly razorfish</name>
    <name type="synonym">Hemipteronotus novacula</name>
    <dbReference type="NCBI Taxonomy" id="13765"/>
    <lineage>
        <taxon>Eukaryota</taxon>
        <taxon>Metazoa</taxon>
        <taxon>Chordata</taxon>
        <taxon>Craniata</taxon>
        <taxon>Vertebrata</taxon>
        <taxon>Euteleostomi</taxon>
        <taxon>Actinopterygii</taxon>
        <taxon>Neopterygii</taxon>
        <taxon>Teleostei</taxon>
        <taxon>Neoteleostei</taxon>
        <taxon>Acanthomorphata</taxon>
        <taxon>Eupercaria</taxon>
        <taxon>Labriformes</taxon>
        <taxon>Labridae</taxon>
        <taxon>Xyrichtys</taxon>
    </lineage>
</organism>
<dbReference type="GO" id="GO:0043123">
    <property type="term" value="P:positive regulation of canonical NF-kappaB signal transduction"/>
    <property type="evidence" value="ECO:0007669"/>
    <property type="project" value="InterPro"/>
</dbReference>
<reference evidence="2" key="1">
    <citation type="submission" date="2023-08" db="EMBL/GenBank/DDBJ databases">
        <authorList>
            <person name="Alioto T."/>
            <person name="Alioto T."/>
            <person name="Gomez Garrido J."/>
        </authorList>
    </citation>
    <scope>NUCLEOTIDE SEQUENCE</scope>
</reference>
<dbReference type="GO" id="GO:0001819">
    <property type="term" value="P:positive regulation of cytokine production"/>
    <property type="evidence" value="ECO:0007669"/>
    <property type="project" value="TreeGrafter"/>
</dbReference>
<evidence type="ECO:0000256" key="1">
    <source>
        <dbReference type="SAM" id="MobiDB-lite"/>
    </source>
</evidence>
<dbReference type="PANTHER" id="PTHR33767:SF2">
    <property type="entry name" value="LEUCINE RICH ADAPTOR PROTEIN 1"/>
    <property type="match status" value="1"/>
</dbReference>
<dbReference type="AlphaFoldDB" id="A0AAV1GE44"/>
<dbReference type="InterPro" id="IPR039499">
    <property type="entry name" value="LURA1/LRA25"/>
</dbReference>
<evidence type="ECO:0000313" key="3">
    <source>
        <dbReference type="Proteomes" id="UP001178508"/>
    </source>
</evidence>
<dbReference type="EMBL" id="OY660877">
    <property type="protein sequence ID" value="CAJ1071703.1"/>
    <property type="molecule type" value="Genomic_DNA"/>
</dbReference>